<dbReference type="GO" id="GO:0038023">
    <property type="term" value="F:signaling receptor activity"/>
    <property type="evidence" value="ECO:0007669"/>
    <property type="project" value="InterPro"/>
</dbReference>
<dbReference type="Pfam" id="PF07645">
    <property type="entry name" value="EGF_CA"/>
    <property type="match status" value="2"/>
</dbReference>
<feature type="repeat" description="ANK" evidence="25">
    <location>
        <begin position="1747"/>
        <end position="1779"/>
    </location>
</feature>
<evidence type="ECO:0000256" key="12">
    <source>
        <dbReference type="ARBA" id="ARBA00022976"/>
    </source>
</evidence>
<protein>
    <recommendedName>
        <fullName evidence="33">Neurogenic locus notch homolog protein 4</fullName>
    </recommendedName>
</protein>
<feature type="binding site" evidence="23">
    <location>
        <position position="525"/>
    </location>
    <ligand>
        <name>Ca(2+)</name>
        <dbReference type="ChEBI" id="CHEBI:29108"/>
        <label>2</label>
    </ligand>
</feature>
<sequence>MQPPSLLLPLLLLLCRSVVQTRGEEKWSVMLPAPVSSSSPSLGLPCGSFPEPCANGGTCLSLSQGQGTCQCAPGFLGETCQFPDPCQDAQLCQNGGSCQALLPTLPSSPSPPSPLAPSFFCTCPSGFTGDRCQAQLKDPCSSFCSKMGRCHIQASGRPQCSCMPGWTGEHCQLRDFCSANPCVNGGVCLATYPQIQCRCPPGFEGHACERDVNECFLDPGPCPKGTSCHNTLGSFQCLCPAGWGGPRCELRPGPCPPRGCPSGGTCQVVPGRDSTFHLCLCPPGVSSQGSSCSPSLWARRLPPMGPLSSADRMTLSGFTGPSCEVNPDDCVGHQCQNGGTCQDGLGTYTCLCPEAWTGWDCSEDVDECEVQGLPRCRNGGTCQNSAGGFHCVCVSGWGGTGCEENLDDCVAATCAPGSTCIDRVGSFSCLCPPGRTGLLCHMEDMCLSQPCHQEAQCNTNPLRGSTFCVCQPGYTGPTCHQDLDECQMAQQGPSPCEHGGSCLNTPGSFECLCPPGYTGSRCEADHNECLSQPCHPGSTCLDLLATFQCLCPPGLEGQLCEVETDECASAPCLNEADCQDLLNGFRCVCLPGFTGSQCEEDINECRSSPCANGGQCQDQPGSFHCKCLPGFEGPRCQAEVDECLSGPCPTGASCLDLPGAFLCLCPSGFTGHLCEIPLCAPNLCQPKQRCQDPEEEAHCLCPSGSPGCAPAEDNCTCHHGHCQRSSCVCDVGWTGPECDTELGGCVSTPCAHGGTCHPQPFGYNCTCATGYTGPTCSEELTACHSGPCLNGGSCSPSPEGYSCTCPPSHTGLRCQTSIDHCASGECPPCPGAGPQEDGETGQGIPCRNRATCQDGPQGPRCLCPPGYTGGSCQVRGTEPGVLRREGQESSSERASGIKRWQQGSLGEAWEADALSCLTLPPNPQTLMDSCAQKPCPHNSHCLQTGPSFQCLCLQGWTGPLCNLPLSSCQKAALSQGTEVSSLCQNGGICIDSGPSHFCHCPPGFQGSICQERVNPCESRPCQHGATCVAQPNGYLCQCTPGYSGQNCSKEPDACQSQPCHNHGTCTPKPGGFHCACPPGFVGLRCEGDVDECLDQPCHPTGTAACHSLANAFYCQCLPGHTGQRCEVELDPCQSQPCSHGGSCEATAGPPPGFTCHCPQVSDHKAAFSVAPNTDARGSEVHNPISKDQDNIGFEGPTCSHRAPSCGLHHCHHGGLCLPSPKPGFPPRCTCLSGYGGPDCLTPPAPPGCGPPSPCLHNGSCSETPGLGGPGFRCSCPPSSPGPRCQRPGAKGCEGRSGDGACDAGCSGPGGNWDGGDCSLGVPDPWKGCPSHSRCWLLFRDGQCHPQCDSEECLFDGYDCETPPACTPAYDQYCRDHFHNGHCEKGCNTAECGWDGGDCRPEDGDSEWGPSLALLVVLSPSTLDQQLLALARVLSLTLRVGLWVRKDSDGRNMVYPYPGAQAEEELGGTPEPSHHERAAPQTQPTGKETDSLSTGFVVVMDVDLSRCGPDHPASRCPWDPGLLLRFLAAMAAVGALEPLLPGPLLAAHPRAGTEPPANQLPWPVLCSPVAGVLLLALGALLVLQLIRRKRREHGALWLPPGFTRRSQTQPVSRRRRPPLGEDSIGLKALKPEAEVDEDGVVMCSGPKEGEEADQVEEIASPSKCQLWPLSSDCQELPQAAMLTPPQDSEMDVPDVDTRGPDGVTPLMSAVCCGGVESRTYQETWLGSPEPWEPLLGGGACPQVHTVGTGETPLHLAARFSRPTAARRLLEAGADPNQPDRAGRTPLHTAVAADAREVCQLLLRSRQTAVDARTEDGTTALMLAARLAVEDLVEELIAAQADVGARDKWGKTALHWAAAVNNARAARSLLQAGADKDALDGREQTPLFLAAREGAMEVAQLLLGLGAARGLRDQAGLAPGDIARQRNHWDLLTLLEGAGPPEARHKATPGAGAGALQRARTASGSVPPRGGGAQPRCRTLSAGAYPQARTLSVDLAAHGGGAYSHCRGLSKGGGEGPPLRGRRFSAGMRGPPSNPAIVRGRSGVAAGCGGVASAVDWPCDWVALGACGPASNTPIPPPCLTPSPERGSPQVAWGPPAHQVIPLNAGGEGQK</sequence>
<dbReference type="FunFam" id="2.10.25.10:FF:000327">
    <property type="entry name" value="neurogenic locus notch homolog protein 4"/>
    <property type="match status" value="2"/>
</dbReference>
<evidence type="ECO:0000256" key="27">
    <source>
        <dbReference type="SAM" id="MobiDB-lite"/>
    </source>
</evidence>
<feature type="disulfide bond" evidence="26">
    <location>
        <begin position="431"/>
        <end position="440"/>
    </location>
</feature>
<dbReference type="Gene3D" id="2.10.25.10">
    <property type="entry name" value="Laminin"/>
    <property type="match status" value="24"/>
</dbReference>
<keyword evidence="21" id="KW-0325">Glycoprotein</keyword>
<dbReference type="FunFam" id="2.10.25.10:FF:000092">
    <property type="entry name" value="Neurogenic locus notch protein 1"/>
    <property type="match status" value="1"/>
</dbReference>
<feature type="disulfide bond" evidence="26">
    <location>
        <begin position="140"/>
        <end position="150"/>
    </location>
</feature>
<dbReference type="FunFam" id="2.10.25.10:FF:000570">
    <property type="entry name" value="Notch homolog 4, [Drosophila]"/>
    <property type="match status" value="1"/>
</dbReference>
<feature type="domain" description="EGF-like" evidence="29">
    <location>
        <begin position="405"/>
        <end position="441"/>
    </location>
</feature>
<evidence type="ECO:0000256" key="9">
    <source>
        <dbReference type="ARBA" id="ARBA00022729"/>
    </source>
</evidence>
<dbReference type="FunFam" id="1.25.40.20:FF:000152">
    <property type="entry name" value="neurogenic locus notch homolog protein 4"/>
    <property type="match status" value="1"/>
</dbReference>
<evidence type="ECO:0000256" key="5">
    <source>
        <dbReference type="ARBA" id="ARBA00022475"/>
    </source>
</evidence>
<evidence type="ECO:0000256" key="25">
    <source>
        <dbReference type="PROSITE-ProRule" id="PRU00023"/>
    </source>
</evidence>
<proteinExistence type="inferred from homology"/>
<feature type="domain" description="EGF-like" evidence="29">
    <location>
        <begin position="251"/>
        <end position="293"/>
    </location>
</feature>
<feature type="domain" description="EGF-like" evidence="29">
    <location>
        <begin position="525"/>
        <end position="561"/>
    </location>
</feature>
<feature type="disulfide bond" evidence="26">
    <location>
        <begin position="1097"/>
        <end position="1114"/>
    </location>
</feature>
<comment type="similarity">
    <text evidence="3">Belongs to the NOTCH family.</text>
</comment>
<dbReference type="InterPro" id="IPR049883">
    <property type="entry name" value="NOTCH1_EGF-like"/>
</dbReference>
<evidence type="ECO:0000256" key="10">
    <source>
        <dbReference type="ARBA" id="ARBA00022737"/>
    </source>
</evidence>
<dbReference type="InterPro" id="IPR000742">
    <property type="entry name" value="EGF"/>
</dbReference>
<feature type="disulfide bond" evidence="26">
    <location>
        <begin position="1038"/>
        <end position="1047"/>
    </location>
</feature>
<dbReference type="CDD" id="cd00054">
    <property type="entry name" value="EGF_CA"/>
    <property type="match status" value="17"/>
</dbReference>
<evidence type="ECO:0000256" key="1">
    <source>
        <dbReference type="ARBA" id="ARBA00004123"/>
    </source>
</evidence>
<feature type="region of interest" description="Disordered" evidence="27">
    <location>
        <begin position="2077"/>
        <end position="2109"/>
    </location>
</feature>
<keyword evidence="8" id="KW-0812">Transmembrane</keyword>
<keyword evidence="15 25" id="KW-0040">ANK repeat</keyword>
<feature type="domain" description="EGF-like" evidence="29">
    <location>
        <begin position="82"/>
        <end position="133"/>
    </location>
</feature>
<name>A0AB34HLU6_ESCRO</name>
<dbReference type="PRINTS" id="PR01983">
    <property type="entry name" value="NOTCH"/>
</dbReference>
<dbReference type="GO" id="GO:0043235">
    <property type="term" value="C:receptor complex"/>
    <property type="evidence" value="ECO:0007669"/>
    <property type="project" value="TreeGrafter"/>
</dbReference>
<dbReference type="Pfam" id="PF00023">
    <property type="entry name" value="Ank"/>
    <property type="match status" value="1"/>
</dbReference>
<dbReference type="PRINTS" id="PR00010">
    <property type="entry name" value="EGFBLOOD"/>
</dbReference>
<dbReference type="SMART" id="SM01339">
    <property type="entry name" value="NODP"/>
    <property type="match status" value="1"/>
</dbReference>
<dbReference type="SMART" id="SM00179">
    <property type="entry name" value="EGF_CA"/>
    <property type="match status" value="22"/>
</dbReference>
<feature type="disulfide bond" evidence="24 26">
    <location>
        <begin position="513"/>
        <end position="522"/>
    </location>
</feature>
<feature type="binding site" evidence="23">
    <location>
        <position position="542"/>
    </location>
    <ligand>
        <name>Ca(2+)</name>
        <dbReference type="ChEBI" id="CHEBI:29108"/>
        <label>2</label>
    </ligand>
</feature>
<keyword evidence="6 26" id="KW-0245">EGF-like domain</keyword>
<feature type="chain" id="PRO_5044245690" description="Neurogenic locus notch homolog protein 4" evidence="28">
    <location>
        <begin position="22"/>
        <end position="2109"/>
    </location>
</feature>
<feature type="disulfide bond" evidence="26">
    <location>
        <begin position="470"/>
        <end position="479"/>
    </location>
</feature>
<feature type="region of interest" description="Disordered" evidence="27">
    <location>
        <begin position="1461"/>
        <end position="1489"/>
    </location>
</feature>
<feature type="repeat" description="ANK" evidence="25">
    <location>
        <begin position="1814"/>
        <end position="1846"/>
    </location>
</feature>
<dbReference type="GO" id="GO:0050793">
    <property type="term" value="P:regulation of developmental process"/>
    <property type="evidence" value="ECO:0007669"/>
    <property type="project" value="InterPro"/>
</dbReference>
<evidence type="ECO:0000256" key="13">
    <source>
        <dbReference type="ARBA" id="ARBA00022989"/>
    </source>
</evidence>
<keyword evidence="23" id="KW-0479">Metal-binding</keyword>
<keyword evidence="19" id="KW-0804">Transcription</keyword>
<evidence type="ECO:0000256" key="14">
    <source>
        <dbReference type="ARBA" id="ARBA00023015"/>
    </source>
</evidence>
<dbReference type="FunFam" id="2.10.25.10:FF:000125">
    <property type="entry name" value="Neurogenic locus notch protein-like"/>
    <property type="match status" value="1"/>
</dbReference>
<keyword evidence="7" id="KW-0597">Phosphoprotein</keyword>
<dbReference type="InterPro" id="IPR013032">
    <property type="entry name" value="EGF-like_CS"/>
</dbReference>
<feature type="disulfide bond" evidence="26">
    <location>
        <begin position="1275"/>
        <end position="1284"/>
    </location>
</feature>
<feature type="disulfide bond" evidence="26">
    <location>
        <begin position="952"/>
        <end position="961"/>
    </location>
</feature>
<feature type="disulfide bond" evidence="24">
    <location>
        <begin position="529"/>
        <end position="540"/>
    </location>
</feature>
<feature type="disulfide bond" evidence="26">
    <location>
        <begin position="352"/>
        <end position="361"/>
    </location>
</feature>
<dbReference type="SMART" id="SM01338">
    <property type="entry name" value="NOD"/>
    <property type="match status" value="1"/>
</dbReference>
<keyword evidence="12" id="KW-0914">Notch signaling pathway</keyword>
<keyword evidence="13" id="KW-1133">Transmembrane helix</keyword>
<dbReference type="FunFam" id="2.10.25.10:FF:000723">
    <property type="entry name" value="neurogenic locus notch homolog protein 4 isoform X1"/>
    <property type="match status" value="1"/>
</dbReference>
<dbReference type="SMART" id="SM00248">
    <property type="entry name" value="ANK"/>
    <property type="match status" value="5"/>
</dbReference>
<dbReference type="PRINTS" id="PR01987">
    <property type="entry name" value="NOTCH4"/>
</dbReference>
<keyword evidence="23" id="KW-0106">Calcium</keyword>
<dbReference type="Pfam" id="PF00008">
    <property type="entry name" value="EGF"/>
    <property type="match status" value="12"/>
</dbReference>
<feature type="domain" description="EGF-like" evidence="29">
    <location>
        <begin position="779"/>
        <end position="815"/>
    </location>
</feature>
<evidence type="ECO:0000259" key="29">
    <source>
        <dbReference type="PROSITE" id="PS50026"/>
    </source>
</evidence>
<dbReference type="InterPro" id="IPR035993">
    <property type="entry name" value="Notch-like_dom_sf"/>
</dbReference>
<accession>A0AB34HLU6</accession>
<feature type="disulfide bond" evidence="26">
    <location>
        <begin position="767"/>
        <end position="776"/>
    </location>
</feature>
<dbReference type="Gene3D" id="1.25.40.20">
    <property type="entry name" value="Ankyrin repeat-containing domain"/>
    <property type="match status" value="1"/>
</dbReference>
<feature type="domain" description="EGF-like" evidence="29">
    <location>
        <begin position="639"/>
        <end position="675"/>
    </location>
</feature>
<feature type="signal peptide" evidence="28">
    <location>
        <begin position="1"/>
        <end position="21"/>
    </location>
</feature>
<dbReference type="SUPFAM" id="SSF57184">
    <property type="entry name" value="Growth factor receptor domain"/>
    <property type="match status" value="3"/>
</dbReference>
<keyword evidence="18" id="KW-0010">Activator</keyword>
<dbReference type="GO" id="GO:0007219">
    <property type="term" value="P:Notch signaling pathway"/>
    <property type="evidence" value="ECO:0007669"/>
    <property type="project" value="UniProtKB-KW"/>
</dbReference>
<keyword evidence="9 28" id="KW-0732">Signal</keyword>
<feature type="disulfide bond" evidence="26">
    <location>
        <begin position="451"/>
        <end position="468"/>
    </location>
</feature>
<dbReference type="SUPFAM" id="SSF57196">
    <property type="entry name" value="EGF/Laminin"/>
    <property type="match status" value="11"/>
</dbReference>
<feature type="binding site" evidence="23">
    <location>
        <position position="528"/>
    </location>
    <ligand>
        <name>Ca(2+)</name>
        <dbReference type="ChEBI" id="CHEBI:29108"/>
        <label>2</label>
    </ligand>
</feature>
<evidence type="ECO:0000256" key="23">
    <source>
        <dbReference type="PIRSR" id="PIRSR002279-1"/>
    </source>
</evidence>
<keyword evidence="17 24" id="KW-1015">Disulfide bond</keyword>
<feature type="disulfide bond" evidence="26">
    <location>
        <begin position="1116"/>
        <end position="1125"/>
    </location>
</feature>
<evidence type="ECO:0000256" key="26">
    <source>
        <dbReference type="PROSITE-ProRule" id="PRU00076"/>
    </source>
</evidence>
<feature type="domain" description="EGF-like" evidence="29">
    <location>
        <begin position="211"/>
        <end position="249"/>
    </location>
</feature>
<dbReference type="PROSITE" id="PS50258">
    <property type="entry name" value="LNR"/>
    <property type="match status" value="3"/>
</dbReference>
<evidence type="ECO:0000256" key="21">
    <source>
        <dbReference type="ARBA" id="ARBA00023180"/>
    </source>
</evidence>
<dbReference type="SMART" id="SM00004">
    <property type="entry name" value="NL"/>
    <property type="match status" value="3"/>
</dbReference>
<dbReference type="FunFam" id="2.10.25.10:FF:000541">
    <property type="entry name" value="Notch homolog 4, [Drosophila]"/>
    <property type="match status" value="1"/>
</dbReference>
<dbReference type="PROSITE" id="PS50088">
    <property type="entry name" value="ANK_REPEAT"/>
    <property type="match status" value="5"/>
</dbReference>
<feature type="domain" description="EGF-like" evidence="29">
    <location>
        <begin position="442"/>
        <end position="480"/>
    </location>
</feature>
<feature type="disulfide bond" evidence="24">
    <location>
        <begin position="534"/>
        <end position="549"/>
    </location>
</feature>
<dbReference type="FunFam" id="2.10.25.10:FF:000136">
    <property type="entry name" value="Neurogenic locus notch 1"/>
    <property type="match status" value="1"/>
</dbReference>
<feature type="disulfide bond" evidence="26">
    <location>
        <begin position="863"/>
        <end position="872"/>
    </location>
</feature>
<dbReference type="Pfam" id="PF12661">
    <property type="entry name" value="hEGF"/>
    <property type="match status" value="3"/>
</dbReference>
<dbReference type="PROSITE" id="PS01186">
    <property type="entry name" value="EGF_2"/>
    <property type="match status" value="18"/>
</dbReference>
<dbReference type="GO" id="GO:0005886">
    <property type="term" value="C:plasma membrane"/>
    <property type="evidence" value="ECO:0007669"/>
    <property type="project" value="UniProtKB-SubCell"/>
</dbReference>
<evidence type="ECO:0000256" key="20">
    <source>
        <dbReference type="ARBA" id="ARBA00023170"/>
    </source>
</evidence>
<feature type="domain" description="EGF-like" evidence="29">
    <location>
        <begin position="601"/>
        <end position="637"/>
    </location>
</feature>
<dbReference type="SUPFAM" id="SSF48403">
    <property type="entry name" value="Ankyrin repeat"/>
    <property type="match status" value="1"/>
</dbReference>
<dbReference type="FunFam" id="3.30.300.320:FF:000001">
    <property type="entry name" value="Neurogenic locus notch 1"/>
    <property type="match status" value="1"/>
</dbReference>
<feature type="repeat" description="ANK" evidence="25">
    <location>
        <begin position="1880"/>
        <end position="1912"/>
    </location>
</feature>
<feature type="region of interest" description="Disordered" evidence="27">
    <location>
        <begin position="1597"/>
        <end position="1622"/>
    </location>
</feature>
<feature type="disulfide bond" evidence="26">
    <location>
        <begin position="665"/>
        <end position="674"/>
    </location>
</feature>
<feature type="domain" description="EGF-like" evidence="29">
    <location>
        <begin position="741"/>
        <end position="777"/>
    </location>
</feature>
<dbReference type="Proteomes" id="UP001159641">
    <property type="component" value="Unassembled WGS sequence"/>
</dbReference>
<reference evidence="31 32" key="1">
    <citation type="submission" date="2022-11" db="EMBL/GenBank/DDBJ databases">
        <title>Whole genome sequence of Eschrichtius robustus ER-17-0199.</title>
        <authorList>
            <person name="Bruniche-Olsen A."/>
            <person name="Black A.N."/>
            <person name="Fields C.J."/>
            <person name="Walden K."/>
            <person name="Dewoody J.A."/>
        </authorList>
    </citation>
    <scope>NUCLEOTIDE SEQUENCE [LARGE SCALE GENOMIC DNA]</scope>
    <source>
        <strain evidence="31">ER-17-0199</strain>
        <tissue evidence="31">Blubber</tissue>
    </source>
</reference>
<evidence type="ECO:0000259" key="30">
    <source>
        <dbReference type="PROSITE" id="PS50258"/>
    </source>
</evidence>
<dbReference type="InterPro" id="IPR002110">
    <property type="entry name" value="Ankyrin_rpt"/>
</dbReference>
<evidence type="ECO:0000256" key="8">
    <source>
        <dbReference type="ARBA" id="ARBA00022692"/>
    </source>
</evidence>
<evidence type="ECO:0008006" key="33">
    <source>
        <dbReference type="Google" id="ProtNLM"/>
    </source>
</evidence>
<feature type="disulfide bond" evidence="26">
    <location>
        <begin position="239"/>
        <end position="248"/>
    </location>
</feature>
<keyword evidence="11" id="KW-0221">Differentiation</keyword>
<evidence type="ECO:0000256" key="22">
    <source>
        <dbReference type="ARBA" id="ARBA00023242"/>
    </source>
</evidence>
<dbReference type="Pfam" id="PF06816">
    <property type="entry name" value="NOD"/>
    <property type="match status" value="1"/>
</dbReference>
<dbReference type="CDD" id="cd21705">
    <property type="entry name" value="JMTM_Notch4"/>
    <property type="match status" value="1"/>
</dbReference>
<dbReference type="PROSITE" id="PS50297">
    <property type="entry name" value="ANK_REP_REGION"/>
    <property type="match status" value="5"/>
</dbReference>
<dbReference type="InterPro" id="IPR000152">
    <property type="entry name" value="EGF-type_Asp/Asn_hydroxyl_site"/>
</dbReference>
<dbReference type="InterPro" id="IPR011656">
    <property type="entry name" value="Notch_NODP_dom"/>
</dbReference>
<keyword evidence="20" id="KW-0675">Receptor</keyword>
<dbReference type="PANTHER" id="PTHR45836">
    <property type="entry name" value="SLIT HOMOLOG"/>
    <property type="match status" value="1"/>
</dbReference>
<feature type="binding site" evidence="23">
    <location>
        <position position="564"/>
    </location>
    <ligand>
        <name>Ca(2+)</name>
        <dbReference type="ChEBI" id="CHEBI:29108"/>
        <label>3</label>
    </ligand>
</feature>
<dbReference type="InterPro" id="IPR001881">
    <property type="entry name" value="EGF-like_Ca-bd_dom"/>
</dbReference>
<evidence type="ECO:0000256" key="18">
    <source>
        <dbReference type="ARBA" id="ARBA00023159"/>
    </source>
</evidence>
<evidence type="ECO:0000313" key="31">
    <source>
        <dbReference type="EMBL" id="KAJ8792097.1"/>
    </source>
</evidence>
<feature type="disulfide bond" evidence="26">
    <location>
        <begin position="1076"/>
        <end position="1085"/>
    </location>
</feature>
<feature type="domain" description="EGF-like" evidence="29">
    <location>
        <begin position="1201"/>
        <end position="1240"/>
    </location>
</feature>
<feature type="domain" description="LNR" evidence="30">
    <location>
        <begin position="1328"/>
        <end position="1364"/>
    </location>
</feature>
<feature type="domain" description="EGF-like" evidence="29">
    <location>
        <begin position="926"/>
        <end position="962"/>
    </location>
</feature>
<feature type="domain" description="EGF-like" evidence="29">
    <location>
        <begin position="563"/>
        <end position="599"/>
    </location>
</feature>
<keyword evidence="16" id="KW-0472">Membrane</keyword>
<keyword evidence="14" id="KW-0805">Transcription regulation</keyword>
<dbReference type="Pfam" id="PF12796">
    <property type="entry name" value="Ank_2"/>
    <property type="match status" value="2"/>
</dbReference>
<feature type="repeat" description="ANK" evidence="25">
    <location>
        <begin position="1780"/>
        <end position="1802"/>
    </location>
</feature>
<feature type="domain" description="EGF-like" evidence="29">
    <location>
        <begin position="136"/>
        <end position="172"/>
    </location>
</feature>
<dbReference type="InterPro" id="IPR010660">
    <property type="entry name" value="Notch_NOD_dom"/>
</dbReference>
<feature type="domain" description="LNR" evidence="30">
    <location>
        <begin position="1365"/>
        <end position="1409"/>
    </location>
</feature>
<dbReference type="Gene3D" id="3.30.70.3310">
    <property type="match status" value="1"/>
</dbReference>
<dbReference type="SMART" id="SM00181">
    <property type="entry name" value="EGF"/>
    <property type="match status" value="28"/>
</dbReference>
<feature type="disulfide bond" evidence="24">
    <location>
        <begin position="567"/>
        <end position="578"/>
    </location>
</feature>
<dbReference type="FunFam" id="2.10.25.10:FF:000260">
    <property type="entry name" value="Notch receptor 4"/>
    <property type="match status" value="1"/>
</dbReference>
<feature type="binding site" evidence="23">
    <location>
        <position position="508"/>
    </location>
    <ligand>
        <name>Ca(2+)</name>
        <dbReference type="ChEBI" id="CHEBI:29108"/>
        <label>1</label>
    </ligand>
</feature>
<evidence type="ECO:0000313" key="32">
    <source>
        <dbReference type="Proteomes" id="UP001159641"/>
    </source>
</evidence>
<feature type="domain" description="EGF-like" evidence="29">
    <location>
        <begin position="1128"/>
        <end position="1169"/>
    </location>
</feature>
<feature type="disulfide bond" evidence="26">
    <location>
        <begin position="805"/>
        <end position="814"/>
    </location>
</feature>
<dbReference type="InterPro" id="IPR036770">
    <property type="entry name" value="Ankyrin_rpt-contain_sf"/>
</dbReference>
<dbReference type="Pfam" id="PF00066">
    <property type="entry name" value="Notch"/>
    <property type="match status" value="3"/>
</dbReference>
<feature type="disulfide bond" evidence="26">
    <location>
        <begin position="1000"/>
        <end position="1009"/>
    </location>
</feature>
<evidence type="ECO:0000256" key="16">
    <source>
        <dbReference type="ARBA" id="ARBA00023136"/>
    </source>
</evidence>
<feature type="disulfide bond" evidence="26">
    <location>
        <begin position="199"/>
        <end position="208"/>
    </location>
</feature>
<dbReference type="PROSITE" id="PS00022">
    <property type="entry name" value="EGF_1"/>
    <property type="match status" value="24"/>
</dbReference>
<feature type="binding site" evidence="23">
    <location>
        <position position="505"/>
    </location>
    <ligand>
        <name>Ca(2+)</name>
        <dbReference type="ChEBI" id="CHEBI:29108"/>
        <label>1</label>
    </ligand>
</feature>
<feature type="binding site" evidence="23">
    <location>
        <position position="580"/>
    </location>
    <ligand>
        <name>Ca(2+)</name>
        <dbReference type="ChEBI" id="CHEBI:29108"/>
        <label>3</label>
    </ligand>
</feature>
<keyword evidence="4" id="KW-0217">Developmental protein</keyword>
<dbReference type="SUPFAM" id="SSF90193">
    <property type="entry name" value="Notch domain"/>
    <property type="match status" value="2"/>
</dbReference>
<feature type="domain" description="LNR" evidence="30">
    <location>
        <begin position="1284"/>
        <end position="1327"/>
    </location>
</feature>
<evidence type="ECO:0000256" key="19">
    <source>
        <dbReference type="ARBA" id="ARBA00023163"/>
    </source>
</evidence>
<dbReference type="FunFam" id="2.10.25.10:FF:000272">
    <property type="entry name" value="neurogenic locus notch homolog protein 3"/>
    <property type="match status" value="1"/>
</dbReference>
<feature type="domain" description="EGF-like" evidence="29">
    <location>
        <begin position="837"/>
        <end position="873"/>
    </location>
</feature>
<dbReference type="EMBL" id="JAIQCJ010001151">
    <property type="protein sequence ID" value="KAJ8792097.1"/>
    <property type="molecule type" value="Genomic_DNA"/>
</dbReference>
<feature type="domain" description="EGF-like" evidence="29">
    <location>
        <begin position="326"/>
        <end position="362"/>
    </location>
</feature>
<feature type="domain" description="EGF-like" evidence="29">
    <location>
        <begin position="482"/>
        <end position="523"/>
    </location>
</feature>
<dbReference type="PROSITE" id="PS00010">
    <property type="entry name" value="ASX_HYDROXYL"/>
    <property type="match status" value="9"/>
</dbReference>
<dbReference type="FunFam" id="2.10.25.10:FF:000588">
    <property type="entry name" value="Notch homolog 4, [Drosophila]"/>
    <property type="match status" value="1"/>
</dbReference>
<dbReference type="PROSITE" id="PS01187">
    <property type="entry name" value="EGF_CA"/>
    <property type="match status" value="3"/>
</dbReference>
<dbReference type="InterPro" id="IPR000800">
    <property type="entry name" value="Notch_dom"/>
</dbReference>
<feature type="disulfide bond" evidence="24">
    <location>
        <begin position="572"/>
        <end position="587"/>
    </location>
</feature>
<dbReference type="Gene3D" id="3.30.300.320">
    <property type="match status" value="1"/>
</dbReference>
<feature type="disulfide bond" evidence="24 26">
    <location>
        <begin position="551"/>
        <end position="560"/>
    </location>
</feature>
<feature type="domain" description="EGF-like" evidence="29">
    <location>
        <begin position="1088"/>
        <end position="1126"/>
    </location>
</feature>
<dbReference type="FunFam" id="2.10.25.10:FF:000142">
    <property type="entry name" value="Crumbs cell polarity complex component 2"/>
    <property type="match status" value="1"/>
</dbReference>
<dbReference type="InterPro" id="IPR051355">
    <property type="entry name" value="Notch/Slit_guidance"/>
</dbReference>
<organism evidence="31 32">
    <name type="scientific">Eschrichtius robustus</name>
    <name type="common">California gray whale</name>
    <name type="synonym">Eschrichtius gibbosus</name>
    <dbReference type="NCBI Taxonomy" id="9764"/>
    <lineage>
        <taxon>Eukaryota</taxon>
        <taxon>Metazoa</taxon>
        <taxon>Chordata</taxon>
        <taxon>Craniata</taxon>
        <taxon>Vertebrata</taxon>
        <taxon>Euteleostomi</taxon>
        <taxon>Mammalia</taxon>
        <taxon>Eutheria</taxon>
        <taxon>Laurasiatheria</taxon>
        <taxon>Artiodactyla</taxon>
        <taxon>Whippomorpha</taxon>
        <taxon>Cetacea</taxon>
        <taxon>Mysticeti</taxon>
        <taxon>Eschrichtiidae</taxon>
        <taxon>Eschrichtius</taxon>
    </lineage>
</organism>
<feature type="domain" description="EGF-like" evidence="29">
    <location>
        <begin position="364"/>
        <end position="403"/>
    </location>
</feature>
<evidence type="ECO:0000256" key="15">
    <source>
        <dbReference type="ARBA" id="ARBA00023043"/>
    </source>
</evidence>
<dbReference type="InterPro" id="IPR022355">
    <property type="entry name" value="Notch_4"/>
</dbReference>
<evidence type="ECO:0000256" key="17">
    <source>
        <dbReference type="ARBA" id="ARBA00023157"/>
    </source>
</evidence>
<dbReference type="FunFam" id="2.10.25.10:FF:000738">
    <property type="entry name" value="neurogenic locus notch homolog protein 4"/>
    <property type="match status" value="1"/>
</dbReference>
<evidence type="ECO:0000256" key="7">
    <source>
        <dbReference type="ARBA" id="ARBA00022553"/>
    </source>
</evidence>
<evidence type="ECO:0000256" key="28">
    <source>
        <dbReference type="SAM" id="SignalP"/>
    </source>
</evidence>
<feature type="domain" description="EGF-like" evidence="29">
    <location>
        <begin position="975"/>
        <end position="1010"/>
    </location>
</feature>
<feature type="disulfide bond" evidence="26">
    <location>
        <begin position="627"/>
        <end position="636"/>
    </location>
</feature>
<dbReference type="GO" id="GO:0007411">
    <property type="term" value="P:axon guidance"/>
    <property type="evidence" value="ECO:0007669"/>
    <property type="project" value="TreeGrafter"/>
</dbReference>
<dbReference type="FunFam" id="2.10.25.10:FF:000456">
    <property type="entry name" value="Neurogenic locus notch homolog protein 4"/>
    <property type="match status" value="1"/>
</dbReference>
<dbReference type="GO" id="GO:0005634">
    <property type="term" value="C:nucleus"/>
    <property type="evidence" value="ECO:0007669"/>
    <property type="project" value="UniProtKB-SubCell"/>
</dbReference>
<feature type="disulfide bond" evidence="26">
    <location>
        <begin position="71"/>
        <end position="80"/>
    </location>
</feature>
<dbReference type="InterPro" id="IPR018097">
    <property type="entry name" value="EGF_Ca-bd_CS"/>
</dbReference>
<feature type="repeat" description="ANK" evidence="25">
    <location>
        <begin position="1847"/>
        <end position="1879"/>
    </location>
</feature>
<evidence type="ECO:0000256" key="3">
    <source>
        <dbReference type="ARBA" id="ARBA00005847"/>
    </source>
</evidence>
<evidence type="ECO:0000256" key="24">
    <source>
        <dbReference type="PIRSR" id="PIRSR002279-2"/>
    </source>
</evidence>
<feature type="domain" description="EGF-like" evidence="29">
    <location>
        <begin position="42"/>
        <end position="81"/>
    </location>
</feature>
<feature type="disulfide bond" evidence="26">
    <location>
        <begin position="123"/>
        <end position="132"/>
    </location>
</feature>
<evidence type="ECO:0000256" key="11">
    <source>
        <dbReference type="ARBA" id="ARBA00022782"/>
    </source>
</evidence>
<dbReference type="Pfam" id="PF07684">
    <property type="entry name" value="NODP"/>
    <property type="match status" value="1"/>
</dbReference>
<gene>
    <name evidence="31" type="ORF">J1605_020156</name>
</gene>
<dbReference type="PROSITE" id="PS50026">
    <property type="entry name" value="EGF_3"/>
    <property type="match status" value="26"/>
</dbReference>
<feature type="disulfide bond" evidence="24 26">
    <location>
        <begin position="589"/>
        <end position="598"/>
    </location>
</feature>
<feature type="domain" description="EGF-like" evidence="29">
    <location>
        <begin position="1244"/>
        <end position="1285"/>
    </location>
</feature>
<dbReference type="FunFam" id="2.10.25.10:FF:000060">
    <property type="entry name" value="Neurogenic locus notch protein 1"/>
    <property type="match status" value="1"/>
</dbReference>
<keyword evidence="10" id="KW-0677">Repeat</keyword>
<dbReference type="GO" id="GO:0006355">
    <property type="term" value="P:regulation of DNA-templated transcription"/>
    <property type="evidence" value="ECO:0007669"/>
    <property type="project" value="InterPro"/>
</dbReference>
<feature type="disulfide bond" evidence="26">
    <location>
        <begin position="162"/>
        <end position="171"/>
    </location>
</feature>
<feature type="disulfide bond" evidence="26">
    <location>
        <begin position="393"/>
        <end position="402"/>
    </location>
</feature>
<feature type="disulfide bond" evidence="26">
    <location>
        <begin position="1230"/>
        <end position="1239"/>
    </location>
</feature>
<feature type="compositionally biased region" description="Polar residues" evidence="27">
    <location>
        <begin position="1479"/>
        <end position="1489"/>
    </location>
</feature>
<dbReference type="PRINTS" id="PR01452">
    <property type="entry name" value="LNOTCHREPEAT"/>
</dbReference>
<evidence type="ECO:0000256" key="2">
    <source>
        <dbReference type="ARBA" id="ARBA00004251"/>
    </source>
</evidence>
<feature type="region of interest" description="Disordered" evidence="27">
    <location>
        <begin position="1940"/>
        <end position="1974"/>
    </location>
</feature>
<dbReference type="PANTHER" id="PTHR45836:SF23">
    <property type="entry name" value="NEUROGENIC LOCUS NOTCH HOMOLOG PROTEIN 1"/>
    <property type="match status" value="1"/>
</dbReference>
<evidence type="ECO:0000256" key="6">
    <source>
        <dbReference type="ARBA" id="ARBA00022536"/>
    </source>
</evidence>
<comment type="caution">
    <text evidence="26">Lacks conserved residue(s) required for the propagation of feature annotation.</text>
</comment>
<dbReference type="FunFam" id="2.10.25.10:FF:000109">
    <property type="entry name" value="Notch homolog 4, [Drosophila]"/>
    <property type="match status" value="4"/>
</dbReference>
<dbReference type="GO" id="GO:0005509">
    <property type="term" value="F:calcium ion binding"/>
    <property type="evidence" value="ECO:0007669"/>
    <property type="project" value="InterPro"/>
</dbReference>
<evidence type="ECO:0000256" key="4">
    <source>
        <dbReference type="ARBA" id="ARBA00022473"/>
    </source>
</evidence>
<dbReference type="FunFam" id="2.10.25.10:FF:000647">
    <property type="entry name" value="neurogenic locus notch homolog protein 4"/>
    <property type="match status" value="1"/>
</dbReference>
<dbReference type="InterPro" id="IPR008297">
    <property type="entry name" value="Notch"/>
</dbReference>
<comment type="caution">
    <text evidence="31">The sequence shown here is derived from an EMBL/GenBank/DDBJ whole genome shotgun (WGS) entry which is preliminary data.</text>
</comment>
<dbReference type="GO" id="GO:0009986">
    <property type="term" value="C:cell surface"/>
    <property type="evidence" value="ECO:0007669"/>
    <property type="project" value="TreeGrafter"/>
</dbReference>
<feature type="domain" description="EGF-like" evidence="29">
    <location>
        <begin position="1012"/>
        <end position="1048"/>
    </location>
</feature>
<dbReference type="PIRSF" id="PIRSF002279">
    <property type="entry name" value="Notch"/>
    <property type="match status" value="1"/>
</dbReference>
<feature type="disulfide bond" evidence="24">
    <location>
        <begin position="486"/>
        <end position="502"/>
    </location>
</feature>
<keyword evidence="5" id="KW-1003">Cell membrane</keyword>
<keyword evidence="22" id="KW-0539">Nucleus</keyword>
<keyword evidence="32" id="KW-1185">Reference proteome</keyword>
<feature type="disulfide bond" evidence="24">
    <location>
        <begin position="496"/>
        <end position="511"/>
    </location>
</feature>
<feature type="binding site" evidence="23">
    <location>
        <position position="566"/>
    </location>
    <ligand>
        <name>Ca(2+)</name>
        <dbReference type="ChEBI" id="CHEBI:29108"/>
        <label>3</label>
    </ligand>
</feature>
<feature type="domain" description="EGF-like" evidence="29">
    <location>
        <begin position="173"/>
        <end position="209"/>
    </location>
</feature>
<comment type="subcellular location">
    <subcellularLocation>
        <location evidence="2">Cell membrane</location>
        <topology evidence="2">Single-pass type I membrane protein</topology>
    </subcellularLocation>
    <subcellularLocation>
        <location evidence="1">Nucleus</location>
    </subcellularLocation>
</comment>
<dbReference type="FunFam" id="3.30.70.3310:FF:000004">
    <property type="entry name" value="neurogenic locus notch homolog protein 4"/>
    <property type="match status" value="1"/>
</dbReference>
<feature type="domain" description="EGF-like" evidence="29">
    <location>
        <begin position="1050"/>
        <end position="1086"/>
    </location>
</feature>
<dbReference type="InterPro" id="IPR009030">
    <property type="entry name" value="Growth_fac_rcpt_cys_sf"/>
</dbReference>